<dbReference type="InterPro" id="IPR053136">
    <property type="entry name" value="UTP_pyrophosphatase-like"/>
</dbReference>
<dbReference type="Proteomes" id="UP001652395">
    <property type="component" value="Unassembled WGS sequence"/>
</dbReference>
<evidence type="ECO:0000313" key="3">
    <source>
        <dbReference type="Proteomes" id="UP001652395"/>
    </source>
</evidence>
<sequence length="186" mass="21822">MEKIQKRKTEHVSYGLIRAQRKTMALKVSEDGTVTVRIPYGVRPEEADRFVEAHVDWIRKRIAECRERAAARPAYTDREREAGKRLAKELLLKKCRYFAERMGVSYGTVTVREQKTRWGSCSAKGNLNFNWKLALMPEEILDYLVVHELAHRVEMNHSPAFWAVVAEEIPDYKTRREWLRQNGAKF</sequence>
<organism evidence="2 3">
    <name type="scientific">Alitiscatomonas aceti</name>
    <dbReference type="NCBI Taxonomy" id="2981724"/>
    <lineage>
        <taxon>Bacteria</taxon>
        <taxon>Bacillati</taxon>
        <taxon>Bacillota</taxon>
        <taxon>Clostridia</taxon>
        <taxon>Lachnospirales</taxon>
        <taxon>Lachnospiraceae</taxon>
        <taxon>Alitiscatomonas</taxon>
    </lineage>
</organism>
<dbReference type="CDD" id="cd07344">
    <property type="entry name" value="M48_yhfN_like"/>
    <property type="match status" value="1"/>
</dbReference>
<dbReference type="PANTHER" id="PTHR30399">
    <property type="entry name" value="UNCHARACTERIZED PROTEIN YGJP"/>
    <property type="match status" value="1"/>
</dbReference>
<keyword evidence="3" id="KW-1185">Reference proteome</keyword>
<dbReference type="Gene3D" id="3.30.2010.10">
    <property type="entry name" value="Metalloproteases ('zincins'), catalytic domain"/>
    <property type="match status" value="1"/>
</dbReference>
<dbReference type="PANTHER" id="PTHR30399:SF1">
    <property type="entry name" value="UTP PYROPHOSPHATASE"/>
    <property type="match status" value="1"/>
</dbReference>
<gene>
    <name evidence="2" type="ORF">OCV69_05415</name>
</gene>
<name>A0ABT2UZ99_9FIRM</name>
<accession>A0ABT2UZ99</accession>
<evidence type="ECO:0000313" key="2">
    <source>
        <dbReference type="EMBL" id="MCU6799376.1"/>
    </source>
</evidence>
<dbReference type="Pfam" id="PF01863">
    <property type="entry name" value="YgjP-like"/>
    <property type="match status" value="2"/>
</dbReference>
<dbReference type="RefSeq" id="WP_262426722.1">
    <property type="nucleotide sequence ID" value="NZ_JAOQJF010000007.1"/>
</dbReference>
<proteinExistence type="predicted"/>
<protein>
    <submittedName>
        <fullName evidence="2">M48 family metallopeptidase</fullName>
    </submittedName>
</protein>
<feature type="domain" description="YgjP-like metallopeptidase" evidence="1">
    <location>
        <begin position="22"/>
        <end position="78"/>
    </location>
</feature>
<dbReference type="EMBL" id="JAOQJF010000007">
    <property type="protein sequence ID" value="MCU6799376.1"/>
    <property type="molecule type" value="Genomic_DNA"/>
</dbReference>
<feature type="domain" description="YgjP-like metallopeptidase" evidence="1">
    <location>
        <begin position="83"/>
        <end position="182"/>
    </location>
</feature>
<evidence type="ECO:0000259" key="1">
    <source>
        <dbReference type="Pfam" id="PF01863"/>
    </source>
</evidence>
<comment type="caution">
    <text evidence="2">The sequence shown here is derived from an EMBL/GenBank/DDBJ whole genome shotgun (WGS) entry which is preliminary data.</text>
</comment>
<dbReference type="InterPro" id="IPR002725">
    <property type="entry name" value="YgjP-like_metallopeptidase"/>
</dbReference>
<reference evidence="2 3" key="1">
    <citation type="journal article" date="2021" name="ISME Commun">
        <title>Automated analysis of genomic sequences facilitates high-throughput and comprehensive description of bacteria.</title>
        <authorList>
            <person name="Hitch T.C.A."/>
        </authorList>
    </citation>
    <scope>NUCLEOTIDE SEQUENCE [LARGE SCALE GENOMIC DNA]</scope>
    <source>
        <strain evidence="3">f_CCE</strain>
    </source>
</reference>